<evidence type="ECO:0000313" key="6">
    <source>
        <dbReference type="Proteomes" id="UP000284751"/>
    </source>
</evidence>
<evidence type="ECO:0000256" key="1">
    <source>
        <dbReference type="ARBA" id="ARBA00023015"/>
    </source>
</evidence>
<dbReference type="Pfam" id="PF00356">
    <property type="entry name" value="LacI"/>
    <property type="match status" value="1"/>
</dbReference>
<evidence type="ECO:0000256" key="2">
    <source>
        <dbReference type="ARBA" id="ARBA00023125"/>
    </source>
</evidence>
<dbReference type="PROSITE" id="PS00356">
    <property type="entry name" value="HTH_LACI_1"/>
    <property type="match status" value="1"/>
</dbReference>
<dbReference type="PANTHER" id="PTHR30146:SF109">
    <property type="entry name" value="HTH-TYPE TRANSCRIPTIONAL REGULATOR GALS"/>
    <property type="match status" value="1"/>
</dbReference>
<keyword evidence="1" id="KW-0805">Transcription regulation</keyword>
<evidence type="ECO:0000313" key="5">
    <source>
        <dbReference type="EMBL" id="RGQ37681.1"/>
    </source>
</evidence>
<name>A0A412AVV3_9FIRM</name>
<sequence length="353" mass="37955">MADIKDVAKLAGVSISTVSNVMTGKKTVSPALEERVLKAVKELGYHASPIAQGMRNSRTNTIGVVISSFQRVFFGPMLKGIQDTVSEAGSVMNVLDSGGSLETEKRCVKYLVATKADGIIMESLAYDSDPKQEKYVKGLNALGNSRKHIPVVLLEHKISAARVDTVMVDNRLSARKAVEHLIGCGRREIAHIVGPDYVSVSRMRLLGYQDALKENGIPFNEKLVVKGDFLPLSGYQAMRRLFQTGEKISAVFAANDQMAIGAIRAIQEAGKAIPGEIAVAGFDNIFPSTLVSPPLTTVRVPNYDMGVAAAKRLLQRIEGKAAGDGETLLLGTELIVRGSTSPEGDNSWDLGSW</sequence>
<dbReference type="GO" id="GO:0000976">
    <property type="term" value="F:transcription cis-regulatory region binding"/>
    <property type="evidence" value="ECO:0007669"/>
    <property type="project" value="TreeGrafter"/>
</dbReference>
<dbReference type="Pfam" id="PF13377">
    <property type="entry name" value="Peripla_BP_3"/>
    <property type="match status" value="1"/>
</dbReference>
<dbReference type="GO" id="GO:0003700">
    <property type="term" value="F:DNA-binding transcription factor activity"/>
    <property type="evidence" value="ECO:0007669"/>
    <property type="project" value="TreeGrafter"/>
</dbReference>
<comment type="caution">
    <text evidence="5">The sequence shown here is derived from an EMBL/GenBank/DDBJ whole genome shotgun (WGS) entry which is preliminary data.</text>
</comment>
<dbReference type="SUPFAM" id="SSF47413">
    <property type="entry name" value="lambda repressor-like DNA-binding domains"/>
    <property type="match status" value="1"/>
</dbReference>
<dbReference type="InterPro" id="IPR010982">
    <property type="entry name" value="Lambda_DNA-bd_dom_sf"/>
</dbReference>
<reference evidence="5 6" key="1">
    <citation type="submission" date="2018-08" db="EMBL/GenBank/DDBJ databases">
        <title>A genome reference for cultivated species of the human gut microbiota.</title>
        <authorList>
            <person name="Zou Y."/>
            <person name="Xue W."/>
            <person name="Luo G."/>
        </authorList>
    </citation>
    <scope>NUCLEOTIDE SEQUENCE [LARGE SCALE GENOMIC DNA]</scope>
    <source>
        <strain evidence="5 6">AF28-26</strain>
    </source>
</reference>
<dbReference type="AlphaFoldDB" id="A0A412AVV3"/>
<protein>
    <submittedName>
        <fullName evidence="5">LacI family transcriptional regulator</fullName>
    </submittedName>
</protein>
<keyword evidence="3" id="KW-0804">Transcription</keyword>
<dbReference type="PROSITE" id="PS50932">
    <property type="entry name" value="HTH_LACI_2"/>
    <property type="match status" value="1"/>
</dbReference>
<dbReference type="Proteomes" id="UP000284751">
    <property type="component" value="Unassembled WGS sequence"/>
</dbReference>
<dbReference type="Gene3D" id="1.10.260.40">
    <property type="entry name" value="lambda repressor-like DNA-binding domains"/>
    <property type="match status" value="1"/>
</dbReference>
<dbReference type="CDD" id="cd01392">
    <property type="entry name" value="HTH_LacI"/>
    <property type="match status" value="1"/>
</dbReference>
<dbReference type="InterPro" id="IPR046335">
    <property type="entry name" value="LacI/GalR-like_sensor"/>
</dbReference>
<feature type="domain" description="HTH lacI-type" evidence="4">
    <location>
        <begin position="4"/>
        <end position="56"/>
    </location>
</feature>
<keyword evidence="2" id="KW-0238">DNA-binding</keyword>
<dbReference type="PANTHER" id="PTHR30146">
    <property type="entry name" value="LACI-RELATED TRANSCRIPTIONAL REPRESSOR"/>
    <property type="match status" value="1"/>
</dbReference>
<dbReference type="Gene3D" id="3.40.50.2300">
    <property type="match status" value="2"/>
</dbReference>
<dbReference type="EMBL" id="QRTC01000045">
    <property type="protein sequence ID" value="RGQ37681.1"/>
    <property type="molecule type" value="Genomic_DNA"/>
</dbReference>
<dbReference type="SUPFAM" id="SSF53822">
    <property type="entry name" value="Periplasmic binding protein-like I"/>
    <property type="match status" value="1"/>
</dbReference>
<evidence type="ECO:0000259" key="4">
    <source>
        <dbReference type="PROSITE" id="PS50932"/>
    </source>
</evidence>
<dbReference type="InterPro" id="IPR028082">
    <property type="entry name" value="Peripla_BP_I"/>
</dbReference>
<proteinExistence type="predicted"/>
<dbReference type="SMART" id="SM00354">
    <property type="entry name" value="HTH_LACI"/>
    <property type="match status" value="1"/>
</dbReference>
<organism evidence="5 6">
    <name type="scientific">[Clostridium] leptum</name>
    <dbReference type="NCBI Taxonomy" id="1535"/>
    <lineage>
        <taxon>Bacteria</taxon>
        <taxon>Bacillati</taxon>
        <taxon>Bacillota</taxon>
        <taxon>Clostridia</taxon>
        <taxon>Eubacteriales</taxon>
        <taxon>Oscillospiraceae</taxon>
        <taxon>Oscillospiraceae incertae sedis</taxon>
    </lineage>
</organism>
<accession>A0A412AVV3</accession>
<gene>
    <name evidence="5" type="ORF">DWY99_10510</name>
</gene>
<dbReference type="CDD" id="cd06267">
    <property type="entry name" value="PBP1_LacI_sugar_binding-like"/>
    <property type="match status" value="1"/>
</dbReference>
<dbReference type="InterPro" id="IPR000843">
    <property type="entry name" value="HTH_LacI"/>
</dbReference>
<evidence type="ECO:0000256" key="3">
    <source>
        <dbReference type="ARBA" id="ARBA00023163"/>
    </source>
</evidence>